<dbReference type="GO" id="GO:0140359">
    <property type="term" value="F:ABC-type transporter activity"/>
    <property type="evidence" value="ECO:0007669"/>
    <property type="project" value="InterPro"/>
</dbReference>
<organism evidence="11 12">
    <name type="scientific">Dichotomicrobium thermohalophilum</name>
    <dbReference type="NCBI Taxonomy" id="933063"/>
    <lineage>
        <taxon>Bacteria</taxon>
        <taxon>Pseudomonadati</taxon>
        <taxon>Pseudomonadota</taxon>
        <taxon>Alphaproteobacteria</taxon>
        <taxon>Hyphomicrobiales</taxon>
        <taxon>Hyphomicrobiaceae</taxon>
        <taxon>Dichotomicrobium</taxon>
    </lineage>
</organism>
<dbReference type="InterPro" id="IPR027417">
    <property type="entry name" value="P-loop_NTPase"/>
</dbReference>
<feature type="transmembrane region" description="Helical" evidence="8">
    <location>
        <begin position="138"/>
        <end position="167"/>
    </location>
</feature>
<keyword evidence="3 8" id="KW-0812">Transmembrane</keyword>
<reference evidence="11 12" key="1">
    <citation type="submission" date="2018-08" db="EMBL/GenBank/DDBJ databases">
        <title>Genomic Encyclopedia of Archaeal and Bacterial Type Strains, Phase II (KMG-II): from individual species to whole genera.</title>
        <authorList>
            <person name="Goeker M."/>
        </authorList>
    </citation>
    <scope>NUCLEOTIDE SEQUENCE [LARGE SCALE GENOMIC DNA]</scope>
    <source>
        <strain evidence="11 12">DSM 5002</strain>
    </source>
</reference>
<dbReference type="OrthoDB" id="9808328at2"/>
<dbReference type="GO" id="GO:0006508">
    <property type="term" value="P:proteolysis"/>
    <property type="evidence" value="ECO:0007669"/>
    <property type="project" value="UniProtKB-KW"/>
</dbReference>
<accession>A0A397PKL9</accession>
<evidence type="ECO:0000256" key="3">
    <source>
        <dbReference type="ARBA" id="ARBA00022692"/>
    </source>
</evidence>
<keyword evidence="11" id="KW-0378">Hydrolase</keyword>
<evidence type="ECO:0000256" key="8">
    <source>
        <dbReference type="SAM" id="Phobius"/>
    </source>
</evidence>
<evidence type="ECO:0000256" key="1">
    <source>
        <dbReference type="ARBA" id="ARBA00004651"/>
    </source>
</evidence>
<dbReference type="PANTHER" id="PTHR24221">
    <property type="entry name" value="ATP-BINDING CASSETTE SUB-FAMILY B"/>
    <property type="match status" value="1"/>
</dbReference>
<dbReference type="EMBL" id="QXDF01000002">
    <property type="protein sequence ID" value="RIA47697.1"/>
    <property type="molecule type" value="Genomic_DNA"/>
</dbReference>
<dbReference type="SMART" id="SM00382">
    <property type="entry name" value="AAA"/>
    <property type="match status" value="1"/>
</dbReference>
<keyword evidence="6 8" id="KW-1133">Transmembrane helix</keyword>
<dbReference type="Gene3D" id="1.20.1560.10">
    <property type="entry name" value="ABC transporter type 1, transmembrane domain"/>
    <property type="match status" value="1"/>
</dbReference>
<proteinExistence type="inferred from homology"/>
<dbReference type="GO" id="GO:0030253">
    <property type="term" value="P:protein secretion by the type I secretion system"/>
    <property type="evidence" value="ECO:0007669"/>
    <property type="project" value="InterPro"/>
</dbReference>
<dbReference type="InterPro" id="IPR011527">
    <property type="entry name" value="ABC1_TM_dom"/>
</dbReference>
<dbReference type="InterPro" id="IPR003593">
    <property type="entry name" value="AAA+_ATPase"/>
</dbReference>
<dbReference type="SUPFAM" id="SSF90123">
    <property type="entry name" value="ABC transporter transmembrane region"/>
    <property type="match status" value="1"/>
</dbReference>
<keyword evidence="11" id="KW-0645">Protease</keyword>
<feature type="transmembrane region" description="Helical" evidence="8">
    <location>
        <begin position="53"/>
        <end position="73"/>
    </location>
</feature>
<dbReference type="CDD" id="cd18586">
    <property type="entry name" value="ABC_6TM_PrtD_like"/>
    <property type="match status" value="1"/>
</dbReference>
<dbReference type="Pfam" id="PF00005">
    <property type="entry name" value="ABC_tran"/>
    <property type="match status" value="1"/>
</dbReference>
<evidence type="ECO:0000256" key="7">
    <source>
        <dbReference type="ARBA" id="ARBA00023136"/>
    </source>
</evidence>
<dbReference type="InterPro" id="IPR039421">
    <property type="entry name" value="Type_1_exporter"/>
</dbReference>
<dbReference type="PROSITE" id="PS50929">
    <property type="entry name" value="ABC_TM1F"/>
    <property type="match status" value="1"/>
</dbReference>
<feature type="transmembrane region" description="Helical" evidence="8">
    <location>
        <begin position="20"/>
        <end position="41"/>
    </location>
</feature>
<dbReference type="GO" id="GO:0005886">
    <property type="term" value="C:plasma membrane"/>
    <property type="evidence" value="ECO:0007669"/>
    <property type="project" value="UniProtKB-SubCell"/>
</dbReference>
<dbReference type="PANTHER" id="PTHR24221:SF248">
    <property type="entry name" value="ABC TRANSPORTER TRANSMEMBRANE REGION"/>
    <property type="match status" value="1"/>
</dbReference>
<dbReference type="RefSeq" id="WP_147361555.1">
    <property type="nucleotide sequence ID" value="NZ_QXDF01000002.1"/>
</dbReference>
<evidence type="ECO:0000259" key="10">
    <source>
        <dbReference type="PROSITE" id="PS50929"/>
    </source>
</evidence>
<dbReference type="Gene3D" id="3.40.50.300">
    <property type="entry name" value="P-loop containing nucleotide triphosphate hydrolases"/>
    <property type="match status" value="1"/>
</dbReference>
<evidence type="ECO:0000313" key="12">
    <source>
        <dbReference type="Proteomes" id="UP000266273"/>
    </source>
</evidence>
<evidence type="ECO:0000256" key="6">
    <source>
        <dbReference type="ARBA" id="ARBA00022989"/>
    </source>
</evidence>
<protein>
    <submittedName>
        <fullName evidence="11">ATP-binding cassette subfamily C protein/ATP-binding cassette subfamily C exporter for protease/lipase/ATP-binding cassette subfamily C protein EexD</fullName>
    </submittedName>
</protein>
<dbReference type="InterPro" id="IPR017871">
    <property type="entry name" value="ABC_transporter-like_CS"/>
</dbReference>
<comment type="caution">
    <text evidence="11">The sequence shown here is derived from an EMBL/GenBank/DDBJ whole genome shotgun (WGS) entry which is preliminary data.</text>
</comment>
<dbReference type="GO" id="GO:0016887">
    <property type="term" value="F:ATP hydrolysis activity"/>
    <property type="evidence" value="ECO:0007669"/>
    <property type="project" value="InterPro"/>
</dbReference>
<dbReference type="InterPro" id="IPR036640">
    <property type="entry name" value="ABC1_TM_sf"/>
</dbReference>
<dbReference type="Pfam" id="PF00664">
    <property type="entry name" value="ABC_membrane"/>
    <property type="match status" value="1"/>
</dbReference>
<keyword evidence="7 8" id="KW-0472">Membrane</keyword>
<evidence type="ECO:0000256" key="4">
    <source>
        <dbReference type="ARBA" id="ARBA00022741"/>
    </source>
</evidence>
<dbReference type="NCBIfam" id="TIGR01842">
    <property type="entry name" value="type_I_sec_PrtD"/>
    <property type="match status" value="1"/>
</dbReference>
<dbReference type="Proteomes" id="UP000266273">
    <property type="component" value="Unassembled WGS sequence"/>
</dbReference>
<comment type="similarity">
    <text evidence="2">Belongs to the ABC transporter superfamily.</text>
</comment>
<dbReference type="AlphaFoldDB" id="A0A397PKL9"/>
<dbReference type="InterPro" id="IPR003439">
    <property type="entry name" value="ABC_transporter-like_ATP-bd"/>
</dbReference>
<dbReference type="InterPro" id="IPR047957">
    <property type="entry name" value="ABC_AprD-like_6TM"/>
</dbReference>
<dbReference type="PROSITE" id="PS00211">
    <property type="entry name" value="ABC_TRANSPORTER_1"/>
    <property type="match status" value="1"/>
</dbReference>
<feature type="domain" description="ABC transporter" evidence="9">
    <location>
        <begin position="324"/>
        <end position="559"/>
    </location>
</feature>
<dbReference type="PROSITE" id="PS50893">
    <property type="entry name" value="ABC_TRANSPORTER_2"/>
    <property type="match status" value="1"/>
</dbReference>
<name>A0A397PKL9_9HYPH</name>
<dbReference type="InterPro" id="IPR010128">
    <property type="entry name" value="ATPase_T1SS_PrtD-like"/>
</dbReference>
<dbReference type="GO" id="GO:0030256">
    <property type="term" value="C:type I protein secretion system complex"/>
    <property type="evidence" value="ECO:0007669"/>
    <property type="project" value="InterPro"/>
</dbReference>
<dbReference type="SUPFAM" id="SSF52540">
    <property type="entry name" value="P-loop containing nucleoside triphosphate hydrolases"/>
    <property type="match status" value="1"/>
</dbReference>
<dbReference type="GO" id="GO:0005524">
    <property type="term" value="F:ATP binding"/>
    <property type="evidence" value="ECO:0007669"/>
    <property type="project" value="UniProtKB-KW"/>
</dbReference>
<evidence type="ECO:0000259" key="9">
    <source>
        <dbReference type="PROSITE" id="PS50893"/>
    </source>
</evidence>
<keyword evidence="12" id="KW-1185">Reference proteome</keyword>
<feature type="domain" description="ABC transmembrane type-1" evidence="10">
    <location>
        <begin position="20"/>
        <end position="293"/>
    </location>
</feature>
<evidence type="ECO:0000256" key="2">
    <source>
        <dbReference type="ARBA" id="ARBA00005417"/>
    </source>
</evidence>
<keyword evidence="4" id="KW-0547">Nucleotide-binding</keyword>
<dbReference type="GO" id="GO:0008233">
    <property type="term" value="F:peptidase activity"/>
    <property type="evidence" value="ECO:0007669"/>
    <property type="project" value="UniProtKB-KW"/>
</dbReference>
<sequence>MSHQHNPLKKAFRSLRGAFFIVAVFSLFINIAMLTVPLYMLQIYDRVLASMSTDTLIMLSILAVGLLVLNTLVDIARSRVLVRVGAVLDEKLSSPLFRAALNKPGSAAGQPLRDLATLRSFLSGSGMLALMDAPWTPLYLVIIFLFSPLLGTVALVGALIILGLAILGEVAARGPMQTAASDSRKANECVDVMARNAEAVTAMGMVGALEQRWLDNHESGLAFQASASDRVAAINAVAKTVRLLLQIAILGFGAWLALQQIITPGVMIAASIIMGRALAPVQAAIGGWKQVIDARAAHARLKETLADTGGDLPATKLPPPEGRLLADDVTLRLPGQAEPVLKRVSFELHPGEAMGLIGPSGAGKTTLARLLIGFWPATTGSIRLDGVEISGWPKADLGPHLGYMPQDVELLEGTVSENIARFDTQDDARIVEAAEIAGARETILHLPSGFDTVIGAGGHVLSGGQRQRIALARAVYRLPRLIVLDEPNANLDSDGEVALVKCLDRLREHASTVIIITHKPALLSRVDKMLVLRDGTRALFGARDEVMASLAGRSAPCAPSYFTRSREPSLAMSTVGGHATG</sequence>
<keyword evidence="5 11" id="KW-0067">ATP-binding</keyword>
<evidence type="ECO:0000256" key="5">
    <source>
        <dbReference type="ARBA" id="ARBA00022840"/>
    </source>
</evidence>
<dbReference type="GO" id="GO:0034040">
    <property type="term" value="F:ATPase-coupled lipid transmembrane transporter activity"/>
    <property type="evidence" value="ECO:0007669"/>
    <property type="project" value="TreeGrafter"/>
</dbReference>
<evidence type="ECO:0000313" key="11">
    <source>
        <dbReference type="EMBL" id="RIA47697.1"/>
    </source>
</evidence>
<feature type="transmembrane region" description="Helical" evidence="8">
    <location>
        <begin position="240"/>
        <end position="258"/>
    </location>
</feature>
<gene>
    <name evidence="11" type="ORF">BXY53_2263</name>
</gene>
<comment type="subcellular location">
    <subcellularLocation>
        <location evidence="1">Cell membrane</location>
        <topology evidence="1">Multi-pass membrane protein</topology>
    </subcellularLocation>
</comment>